<evidence type="ECO:0000256" key="3">
    <source>
        <dbReference type="ARBA" id="ARBA00022679"/>
    </source>
</evidence>
<comment type="catalytic activity">
    <reaction evidence="8">
        <text>L-seryl-[protein] + ATP = O-phospho-L-seryl-[protein] + ADP + H(+)</text>
        <dbReference type="Rhea" id="RHEA:17989"/>
        <dbReference type="Rhea" id="RHEA-COMP:9863"/>
        <dbReference type="Rhea" id="RHEA-COMP:11604"/>
        <dbReference type="ChEBI" id="CHEBI:15378"/>
        <dbReference type="ChEBI" id="CHEBI:29999"/>
        <dbReference type="ChEBI" id="CHEBI:30616"/>
        <dbReference type="ChEBI" id="CHEBI:83421"/>
        <dbReference type="ChEBI" id="CHEBI:456216"/>
        <dbReference type="EC" id="2.7.11.1"/>
    </reaction>
</comment>
<dbReference type="InterPro" id="IPR008271">
    <property type="entry name" value="Ser/Thr_kinase_AS"/>
</dbReference>
<dbReference type="EMBL" id="JASGXD010000011">
    <property type="protein sequence ID" value="KAK6002591.1"/>
    <property type="molecule type" value="Genomic_DNA"/>
</dbReference>
<dbReference type="SUPFAM" id="SSF56112">
    <property type="entry name" value="Protein kinase-like (PK-like)"/>
    <property type="match status" value="1"/>
</dbReference>
<dbReference type="InterPro" id="IPR011009">
    <property type="entry name" value="Kinase-like_dom_sf"/>
</dbReference>
<keyword evidence="4" id="KW-0547">Nucleotide-binding</keyword>
<dbReference type="InterPro" id="IPR000719">
    <property type="entry name" value="Prot_kinase_dom"/>
</dbReference>
<proteinExistence type="predicted"/>
<dbReference type="SMART" id="SM00220">
    <property type="entry name" value="S_TKc"/>
    <property type="match status" value="1"/>
</dbReference>
<dbReference type="InterPro" id="IPR050660">
    <property type="entry name" value="NEK_Ser/Thr_kinase"/>
</dbReference>
<dbReference type="PROSITE" id="PS50011">
    <property type="entry name" value="PROTEIN_KINASE_DOM"/>
    <property type="match status" value="1"/>
</dbReference>
<dbReference type="PANTHER" id="PTHR43671">
    <property type="entry name" value="SERINE/THREONINE-PROTEIN KINASE NEK"/>
    <property type="match status" value="1"/>
</dbReference>
<keyword evidence="12" id="KW-1185">Reference proteome</keyword>
<reference evidence="11 12" key="1">
    <citation type="submission" date="2023-11" db="EMBL/GenBank/DDBJ databases">
        <title>Draft genome sequence and annotation of the polyextremotolerant black yeast-like fungus Aureobasidium pullulans NRRL 62042.</title>
        <authorList>
            <person name="Dielentheis-Frenken M.R.E."/>
            <person name="Wibberg D."/>
            <person name="Blank L.M."/>
            <person name="Tiso T."/>
        </authorList>
    </citation>
    <scope>NUCLEOTIDE SEQUENCE [LARGE SCALE GENOMIC DNA]</scope>
    <source>
        <strain evidence="11 12">NRRL 62042</strain>
    </source>
</reference>
<keyword evidence="2" id="KW-0723">Serine/threonine-protein kinase</keyword>
<keyword evidence="5" id="KW-0418">Kinase</keyword>
<evidence type="ECO:0000256" key="2">
    <source>
        <dbReference type="ARBA" id="ARBA00022527"/>
    </source>
</evidence>
<evidence type="ECO:0000256" key="4">
    <source>
        <dbReference type="ARBA" id="ARBA00022741"/>
    </source>
</evidence>
<dbReference type="PROSITE" id="PS00108">
    <property type="entry name" value="PROTEIN_KINASE_ST"/>
    <property type="match status" value="1"/>
</dbReference>
<evidence type="ECO:0000256" key="6">
    <source>
        <dbReference type="ARBA" id="ARBA00022840"/>
    </source>
</evidence>
<feature type="compositionally biased region" description="Acidic residues" evidence="9">
    <location>
        <begin position="642"/>
        <end position="684"/>
    </location>
</feature>
<accession>A0ABR0TEX6</accession>
<feature type="compositionally biased region" description="Acidic residues" evidence="9">
    <location>
        <begin position="28"/>
        <end position="65"/>
    </location>
</feature>
<dbReference type="Pfam" id="PF00069">
    <property type="entry name" value="Pkinase"/>
    <property type="match status" value="1"/>
</dbReference>
<evidence type="ECO:0000256" key="5">
    <source>
        <dbReference type="ARBA" id="ARBA00022777"/>
    </source>
</evidence>
<evidence type="ECO:0000313" key="12">
    <source>
        <dbReference type="Proteomes" id="UP001341245"/>
    </source>
</evidence>
<comment type="caution">
    <text evidence="11">The sequence shown here is derived from an EMBL/GenBank/DDBJ whole genome shotgun (WGS) entry which is preliminary data.</text>
</comment>
<keyword evidence="6" id="KW-0067">ATP-binding</keyword>
<name>A0ABR0TEX6_AURPU</name>
<dbReference type="EC" id="2.7.11.1" evidence="1"/>
<dbReference type="Proteomes" id="UP001341245">
    <property type="component" value="Unassembled WGS sequence"/>
</dbReference>
<dbReference type="Gene3D" id="1.10.510.10">
    <property type="entry name" value="Transferase(Phosphotransferase) domain 1"/>
    <property type="match status" value="1"/>
</dbReference>
<sequence>MAPKRPLEDEASAAPGAKKPRLESKHDDDEEMHDAPLESDDPEDADNVLAPEDAEEGEEEVDESETTQTVPADLDYEDGDFPDELEYEDNGKFFPGYHNPTAPTVAMPMISDAPPLPEPKTTLAAALPLPHLSAEYLFGKIRKILSKTSGFAAIPGSTLNKLSEKIRKSLLRFPEFAPSLILGSSPKMDEVVKLFQNVKRLDGNWIGVEGRLGKGGQGCARLFVRVDEQNRITKRIVVKDSCQNLATWADENWWARGRLGFDPRESIVNKLLSLPTPERWERYIVEYLGHSINHQWKTNRTYMEYCDGGDLHKLMKAQIRDRHVNLNYESGNSEYDIAKSVKVSGGEVIPEPFVWYYLKQMAIALHRMSNIPIRQNKGNFVVHKDIKPENIFLTSPDPKEFPKYPVCKLGDFGSAHVTFPHDPDNQEEWYDPVTPGFIPPEMDRFVYSETAWELTMATNVWQIAMTIVTLMRLERPKEIDYEDENLDLGEDFLHSLEDLKQDYSFELRSLLEKMLYISPRARPTPKRILERYFENKDKWEEMATAPSCNEFDLYPSWLHWSPSEDFQIHDFFDNTPSLPKKSKMTGGLQRPGSGDEHSSDDDEDDEHKGHPKAKKGIMLASKECDHHVHHIPHASGAHPEDEGSDEEDEEESEEEDDDEDEYEDEDGEGAEEEEGEEDYDEDDPMQGSSGPSLTSSSAFELPSEDRDLLMEGVSRGSGSF</sequence>
<feature type="region of interest" description="Disordered" evidence="9">
    <location>
        <begin position="577"/>
        <end position="612"/>
    </location>
</feature>
<evidence type="ECO:0000256" key="9">
    <source>
        <dbReference type="SAM" id="MobiDB-lite"/>
    </source>
</evidence>
<evidence type="ECO:0000256" key="8">
    <source>
        <dbReference type="ARBA" id="ARBA00048679"/>
    </source>
</evidence>
<dbReference type="PANTHER" id="PTHR43671:SF98">
    <property type="entry name" value="SERINE_THREONINE-PROTEIN KINASE NEK11"/>
    <property type="match status" value="1"/>
</dbReference>
<comment type="catalytic activity">
    <reaction evidence="7">
        <text>L-threonyl-[protein] + ATP = O-phospho-L-threonyl-[protein] + ADP + H(+)</text>
        <dbReference type="Rhea" id="RHEA:46608"/>
        <dbReference type="Rhea" id="RHEA-COMP:11060"/>
        <dbReference type="Rhea" id="RHEA-COMP:11605"/>
        <dbReference type="ChEBI" id="CHEBI:15378"/>
        <dbReference type="ChEBI" id="CHEBI:30013"/>
        <dbReference type="ChEBI" id="CHEBI:30616"/>
        <dbReference type="ChEBI" id="CHEBI:61977"/>
        <dbReference type="ChEBI" id="CHEBI:456216"/>
        <dbReference type="EC" id="2.7.11.1"/>
    </reaction>
</comment>
<evidence type="ECO:0000256" key="7">
    <source>
        <dbReference type="ARBA" id="ARBA00047899"/>
    </source>
</evidence>
<keyword evidence="3" id="KW-0808">Transferase</keyword>
<evidence type="ECO:0000313" key="11">
    <source>
        <dbReference type="EMBL" id="KAK6002591.1"/>
    </source>
</evidence>
<evidence type="ECO:0000259" key="10">
    <source>
        <dbReference type="PROSITE" id="PS50011"/>
    </source>
</evidence>
<evidence type="ECO:0000256" key="1">
    <source>
        <dbReference type="ARBA" id="ARBA00012513"/>
    </source>
</evidence>
<feature type="region of interest" description="Disordered" evidence="9">
    <location>
        <begin position="631"/>
        <end position="720"/>
    </location>
</feature>
<gene>
    <name evidence="11" type="ORF">QM012_001341</name>
</gene>
<feature type="compositionally biased region" description="Low complexity" evidence="9">
    <location>
        <begin position="688"/>
        <end position="697"/>
    </location>
</feature>
<protein>
    <recommendedName>
        <fullName evidence="1">non-specific serine/threonine protein kinase</fullName>
        <ecNumber evidence="1">2.7.11.1</ecNumber>
    </recommendedName>
</protein>
<organism evidence="11 12">
    <name type="scientific">Aureobasidium pullulans</name>
    <name type="common">Black yeast</name>
    <name type="synonym">Pullularia pullulans</name>
    <dbReference type="NCBI Taxonomy" id="5580"/>
    <lineage>
        <taxon>Eukaryota</taxon>
        <taxon>Fungi</taxon>
        <taxon>Dikarya</taxon>
        <taxon>Ascomycota</taxon>
        <taxon>Pezizomycotina</taxon>
        <taxon>Dothideomycetes</taxon>
        <taxon>Dothideomycetidae</taxon>
        <taxon>Dothideales</taxon>
        <taxon>Saccotheciaceae</taxon>
        <taxon>Aureobasidium</taxon>
    </lineage>
</organism>
<feature type="domain" description="Protein kinase" evidence="10">
    <location>
        <begin position="206"/>
        <end position="533"/>
    </location>
</feature>
<feature type="region of interest" description="Disordered" evidence="9">
    <location>
        <begin position="1"/>
        <end position="81"/>
    </location>
</feature>